<keyword evidence="1" id="KW-0812">Transmembrane</keyword>
<keyword evidence="1" id="KW-1133">Transmembrane helix</keyword>
<dbReference type="Proteomes" id="UP000431533">
    <property type="component" value="Unassembled WGS sequence"/>
</dbReference>
<reference evidence="2 3" key="1">
    <citation type="submission" date="2018-05" db="EMBL/GenBank/DDBJ databases">
        <title>Genome sequencing and assembly of the regulated plant pathogen Lachnellula willkommii and related sister species for the development of diagnostic species identification markers.</title>
        <authorList>
            <person name="Giroux E."/>
            <person name="Bilodeau G."/>
        </authorList>
    </citation>
    <scope>NUCLEOTIDE SEQUENCE [LARGE SCALE GENOMIC DNA]</scope>
    <source>
        <strain evidence="2 3">CBS 185.66</strain>
    </source>
</reference>
<accession>A0A8H8QXZ0</accession>
<evidence type="ECO:0000313" key="3">
    <source>
        <dbReference type="Proteomes" id="UP000431533"/>
    </source>
</evidence>
<proteinExistence type="predicted"/>
<gene>
    <name evidence="2" type="ORF">LHYA1_G006965</name>
</gene>
<sequence>SKQPSSSTIPSLPAYTIYLFGLIAFLAGITPLFSPTSATVSLGLPNSCIPATNGNSLAAIAMGVSYTLAAWQENRTFFFNSWSRCGC</sequence>
<dbReference type="AlphaFoldDB" id="A0A8H8QXZ0"/>
<keyword evidence="1" id="KW-0472">Membrane</keyword>
<keyword evidence="3" id="KW-1185">Reference proteome</keyword>
<feature type="non-terminal residue" evidence="2">
    <location>
        <position position="87"/>
    </location>
</feature>
<protein>
    <submittedName>
        <fullName evidence="2">Uncharacterized protein</fullName>
    </submittedName>
</protein>
<dbReference type="EMBL" id="QGMH01000141">
    <property type="protein sequence ID" value="TVY24185.1"/>
    <property type="molecule type" value="Genomic_DNA"/>
</dbReference>
<name>A0A8H8QXZ0_9HELO</name>
<organism evidence="2 3">
    <name type="scientific">Lachnellula hyalina</name>
    <dbReference type="NCBI Taxonomy" id="1316788"/>
    <lineage>
        <taxon>Eukaryota</taxon>
        <taxon>Fungi</taxon>
        <taxon>Dikarya</taxon>
        <taxon>Ascomycota</taxon>
        <taxon>Pezizomycotina</taxon>
        <taxon>Leotiomycetes</taxon>
        <taxon>Helotiales</taxon>
        <taxon>Lachnaceae</taxon>
        <taxon>Lachnellula</taxon>
    </lineage>
</organism>
<comment type="caution">
    <text evidence="2">The sequence shown here is derived from an EMBL/GenBank/DDBJ whole genome shotgun (WGS) entry which is preliminary data.</text>
</comment>
<dbReference type="RefSeq" id="XP_031002973.1">
    <property type="nucleotide sequence ID" value="XM_031151898.1"/>
</dbReference>
<feature type="transmembrane region" description="Helical" evidence="1">
    <location>
        <begin position="12"/>
        <end position="34"/>
    </location>
</feature>
<evidence type="ECO:0000313" key="2">
    <source>
        <dbReference type="EMBL" id="TVY24185.1"/>
    </source>
</evidence>
<feature type="non-terminal residue" evidence="2">
    <location>
        <position position="1"/>
    </location>
</feature>
<dbReference type="GeneID" id="41987163"/>
<dbReference type="OrthoDB" id="10042947at2759"/>
<feature type="transmembrane region" description="Helical" evidence="1">
    <location>
        <begin position="54"/>
        <end position="71"/>
    </location>
</feature>
<evidence type="ECO:0000256" key="1">
    <source>
        <dbReference type="SAM" id="Phobius"/>
    </source>
</evidence>